<reference evidence="11" key="1">
    <citation type="submission" date="2023-01" db="EMBL/GenBank/DDBJ databases">
        <authorList>
            <person name="Van Ghelder C."/>
            <person name="Rancurel C."/>
        </authorList>
    </citation>
    <scope>NUCLEOTIDE SEQUENCE</scope>
    <source>
        <strain evidence="11">CNCM I-4278</strain>
    </source>
</reference>
<keyword evidence="7" id="KW-0462">Maltose metabolism</keyword>
<dbReference type="InterPro" id="IPR020846">
    <property type="entry name" value="MFS_dom"/>
</dbReference>
<dbReference type="SUPFAM" id="SSF103473">
    <property type="entry name" value="MFS general substrate transporter"/>
    <property type="match status" value="1"/>
</dbReference>
<dbReference type="PANTHER" id="PTHR48022:SF5">
    <property type="entry name" value="ALPHA-GLUCOSIDES PERMEASE MPH2-RELATED"/>
    <property type="match status" value="1"/>
</dbReference>
<evidence type="ECO:0000256" key="4">
    <source>
        <dbReference type="ARBA" id="ARBA00022692"/>
    </source>
</evidence>
<dbReference type="AlphaFoldDB" id="A0A9W4UWE3"/>
<dbReference type="GO" id="GO:0005351">
    <property type="term" value="F:carbohydrate:proton symporter activity"/>
    <property type="evidence" value="ECO:0007669"/>
    <property type="project" value="TreeGrafter"/>
</dbReference>
<comment type="subcellular location">
    <subcellularLocation>
        <location evidence="1">Membrane</location>
        <topology evidence="1">Multi-pass membrane protein</topology>
    </subcellularLocation>
</comment>
<evidence type="ECO:0000259" key="10">
    <source>
        <dbReference type="PROSITE" id="PS50850"/>
    </source>
</evidence>
<feature type="transmembrane region" description="Helical" evidence="9">
    <location>
        <begin position="193"/>
        <end position="212"/>
    </location>
</feature>
<name>A0A9W4UWE3_9PLEO</name>
<keyword evidence="3 8" id="KW-0813">Transport</keyword>
<keyword evidence="12" id="KW-1185">Reference proteome</keyword>
<evidence type="ECO:0000256" key="1">
    <source>
        <dbReference type="ARBA" id="ARBA00004141"/>
    </source>
</evidence>
<dbReference type="InterPro" id="IPR036259">
    <property type="entry name" value="MFS_trans_sf"/>
</dbReference>
<feature type="transmembrane region" description="Helical" evidence="9">
    <location>
        <begin position="476"/>
        <end position="497"/>
    </location>
</feature>
<dbReference type="InterPro" id="IPR050360">
    <property type="entry name" value="MFS_Sugar_Transporters"/>
</dbReference>
<organism evidence="11 12">
    <name type="scientific">Periconia digitata</name>
    <dbReference type="NCBI Taxonomy" id="1303443"/>
    <lineage>
        <taxon>Eukaryota</taxon>
        <taxon>Fungi</taxon>
        <taxon>Dikarya</taxon>
        <taxon>Ascomycota</taxon>
        <taxon>Pezizomycotina</taxon>
        <taxon>Dothideomycetes</taxon>
        <taxon>Pleosporomycetidae</taxon>
        <taxon>Pleosporales</taxon>
        <taxon>Massarineae</taxon>
        <taxon>Periconiaceae</taxon>
        <taxon>Periconia</taxon>
    </lineage>
</organism>
<dbReference type="PROSITE" id="PS00217">
    <property type="entry name" value="SUGAR_TRANSPORT_2"/>
    <property type="match status" value="1"/>
</dbReference>
<comment type="caution">
    <text evidence="11">The sequence shown here is derived from an EMBL/GenBank/DDBJ whole genome shotgun (WGS) entry which is preliminary data.</text>
</comment>
<dbReference type="InterPro" id="IPR005829">
    <property type="entry name" value="Sugar_transporter_CS"/>
</dbReference>
<feature type="transmembrane region" description="Helical" evidence="9">
    <location>
        <begin position="379"/>
        <end position="400"/>
    </location>
</feature>
<evidence type="ECO:0000313" key="11">
    <source>
        <dbReference type="EMBL" id="CAI6341578.1"/>
    </source>
</evidence>
<evidence type="ECO:0000256" key="8">
    <source>
        <dbReference type="RuleBase" id="RU003346"/>
    </source>
</evidence>
<sequence length="564" mass="62773">MSRRNSNVVAVDPEQVRRMSLNNADIAQLTGDAAKATKAEQKMSLREGIRLYPKAIAWSILLSTAIVMEGFDKNLITNIIVVPGFRRKFGELQPDGSYEVTAAWQSGLNNGAAVGEILGLFINGIVAEKFGYKKTMLGALVAVTLLIFIVFFVQSLPMLVTGLILMGVPWGVFQTLTCTYAAEVTPVPLRPILTTYVNLCWVMGQFVASGVLKGVSTREDQWAYRIPYALQWLWPIPLIVGICFAPESPWWLVRQQRYDDARKSLLRLASPDKNPSFNADETIAMYKHTDEMEKAECSGTSYWDCFKGTDLRRTEIACMTWFVQSFCGSSFMGFSTYFFEQAGLATSNAFSMSLGQYALGAVGVIISWFLMPKVGRRTLYVYGQVALCCILLIIGFLGIAPEDHAGAAWGCGAMLLIFTFVYDFTVGPVCYCLVAELPSTRLRQKTVVLARNFYNMASIIGNIITPRMLNPTAWKWGAKSAFFWAGTCFLCLVWTYFRLPEPKGRTYGELDILFERRISARKFAGTVVEEYEVAVREKGSSIDVVADEKEGGVSAHLEQVNSKI</sequence>
<feature type="transmembrane region" description="Helical" evidence="9">
    <location>
        <begin position="316"/>
        <end position="338"/>
    </location>
</feature>
<evidence type="ECO:0000256" key="9">
    <source>
        <dbReference type="SAM" id="Phobius"/>
    </source>
</evidence>
<keyword evidence="6 9" id="KW-0472">Membrane</keyword>
<evidence type="ECO:0000256" key="5">
    <source>
        <dbReference type="ARBA" id="ARBA00022989"/>
    </source>
</evidence>
<dbReference type="Proteomes" id="UP001152607">
    <property type="component" value="Unassembled WGS sequence"/>
</dbReference>
<keyword evidence="4 9" id="KW-0812">Transmembrane</keyword>
<dbReference type="EMBL" id="CAOQHR010000012">
    <property type="protein sequence ID" value="CAI6341578.1"/>
    <property type="molecule type" value="Genomic_DNA"/>
</dbReference>
<evidence type="ECO:0000256" key="6">
    <source>
        <dbReference type="ARBA" id="ARBA00023136"/>
    </source>
</evidence>
<proteinExistence type="inferred from homology"/>
<feature type="transmembrane region" description="Helical" evidence="9">
    <location>
        <begin position="406"/>
        <end position="434"/>
    </location>
</feature>
<feature type="transmembrane region" description="Helical" evidence="9">
    <location>
        <begin position="232"/>
        <end position="253"/>
    </location>
</feature>
<dbReference type="PROSITE" id="PS50850">
    <property type="entry name" value="MFS"/>
    <property type="match status" value="1"/>
</dbReference>
<dbReference type="OrthoDB" id="6612291at2759"/>
<dbReference type="Gene3D" id="1.20.1250.20">
    <property type="entry name" value="MFS general substrate transporter like domains"/>
    <property type="match status" value="1"/>
</dbReference>
<keyword evidence="5 9" id="KW-1133">Transmembrane helix</keyword>
<evidence type="ECO:0000256" key="2">
    <source>
        <dbReference type="ARBA" id="ARBA00010992"/>
    </source>
</evidence>
<accession>A0A9W4UWE3</accession>
<dbReference type="Pfam" id="PF00083">
    <property type="entry name" value="Sugar_tr"/>
    <property type="match status" value="1"/>
</dbReference>
<dbReference type="InterPro" id="IPR003663">
    <property type="entry name" value="Sugar/inositol_transpt"/>
</dbReference>
<feature type="transmembrane region" description="Helical" evidence="9">
    <location>
        <begin position="446"/>
        <end position="464"/>
    </location>
</feature>
<evidence type="ECO:0000256" key="3">
    <source>
        <dbReference type="ARBA" id="ARBA00022448"/>
    </source>
</evidence>
<dbReference type="GO" id="GO:0000023">
    <property type="term" value="P:maltose metabolic process"/>
    <property type="evidence" value="ECO:0007669"/>
    <property type="project" value="UniProtKB-KW"/>
</dbReference>
<dbReference type="FunFam" id="1.20.1250.20:FF:000149">
    <property type="entry name" value="MFS transporter, SP family, general alpha glucoside:H+ symporter"/>
    <property type="match status" value="1"/>
</dbReference>
<feature type="domain" description="Major facilitator superfamily (MFS) profile" evidence="10">
    <location>
        <begin position="58"/>
        <end position="503"/>
    </location>
</feature>
<protein>
    <recommendedName>
        <fullName evidence="10">Major facilitator superfamily (MFS) profile domain-containing protein</fullName>
    </recommendedName>
</protein>
<gene>
    <name evidence="11" type="ORF">PDIGIT_LOCUS14777</name>
</gene>
<dbReference type="PANTHER" id="PTHR48022">
    <property type="entry name" value="PLASTIDIC GLUCOSE TRANSPORTER 4"/>
    <property type="match status" value="1"/>
</dbReference>
<dbReference type="GO" id="GO:0016020">
    <property type="term" value="C:membrane"/>
    <property type="evidence" value="ECO:0007669"/>
    <property type="project" value="UniProtKB-SubCell"/>
</dbReference>
<feature type="transmembrane region" description="Helical" evidence="9">
    <location>
        <begin position="350"/>
        <end position="370"/>
    </location>
</feature>
<evidence type="ECO:0000313" key="12">
    <source>
        <dbReference type="Proteomes" id="UP001152607"/>
    </source>
</evidence>
<feature type="transmembrane region" description="Helical" evidence="9">
    <location>
        <begin position="135"/>
        <end position="153"/>
    </location>
</feature>
<dbReference type="NCBIfam" id="TIGR00879">
    <property type="entry name" value="SP"/>
    <property type="match status" value="1"/>
</dbReference>
<comment type="similarity">
    <text evidence="2 8">Belongs to the major facilitator superfamily. Sugar transporter (TC 2.A.1.1) family.</text>
</comment>
<feature type="transmembrane region" description="Helical" evidence="9">
    <location>
        <begin position="159"/>
        <end position="181"/>
    </location>
</feature>
<dbReference type="InterPro" id="IPR005828">
    <property type="entry name" value="MFS_sugar_transport-like"/>
</dbReference>
<evidence type="ECO:0000256" key="7">
    <source>
        <dbReference type="ARBA" id="ARBA00026248"/>
    </source>
</evidence>